<reference evidence="2" key="1">
    <citation type="submission" date="2023-03" db="EMBL/GenBank/DDBJ databases">
        <title>Massive genome expansion in bonnet fungi (Mycena s.s.) driven by repeated elements and novel gene families across ecological guilds.</title>
        <authorList>
            <consortium name="Lawrence Berkeley National Laboratory"/>
            <person name="Harder C.B."/>
            <person name="Miyauchi S."/>
            <person name="Viragh M."/>
            <person name="Kuo A."/>
            <person name="Thoen E."/>
            <person name="Andreopoulos B."/>
            <person name="Lu D."/>
            <person name="Skrede I."/>
            <person name="Drula E."/>
            <person name="Henrissat B."/>
            <person name="Morin E."/>
            <person name="Kohler A."/>
            <person name="Barry K."/>
            <person name="LaButti K."/>
            <person name="Morin E."/>
            <person name="Salamov A."/>
            <person name="Lipzen A."/>
            <person name="Mereny Z."/>
            <person name="Hegedus B."/>
            <person name="Baldrian P."/>
            <person name="Stursova M."/>
            <person name="Weitz H."/>
            <person name="Taylor A."/>
            <person name="Grigoriev I.V."/>
            <person name="Nagy L.G."/>
            <person name="Martin F."/>
            <person name="Kauserud H."/>
        </authorList>
    </citation>
    <scope>NUCLEOTIDE SEQUENCE</scope>
    <source>
        <strain evidence="2">CBHHK182m</strain>
    </source>
</reference>
<dbReference type="EMBL" id="JARKIB010000465">
    <property type="protein sequence ID" value="KAJ7705813.1"/>
    <property type="molecule type" value="Genomic_DNA"/>
</dbReference>
<dbReference type="AlphaFoldDB" id="A0AAD7M8T5"/>
<comment type="caution">
    <text evidence="2">The sequence shown here is derived from an EMBL/GenBank/DDBJ whole genome shotgun (WGS) entry which is preliminary data.</text>
</comment>
<evidence type="ECO:0000313" key="2">
    <source>
        <dbReference type="EMBL" id="KAJ7705813.1"/>
    </source>
</evidence>
<gene>
    <name evidence="2" type="ORF">B0H16DRAFT_1704473</name>
</gene>
<feature type="compositionally biased region" description="Basic residues" evidence="1">
    <location>
        <begin position="417"/>
        <end position="428"/>
    </location>
</feature>
<accession>A0AAD7M8T5</accession>
<protein>
    <submittedName>
        <fullName evidence="2">Uncharacterized protein</fullName>
    </submittedName>
</protein>
<organism evidence="2 3">
    <name type="scientific">Mycena metata</name>
    <dbReference type="NCBI Taxonomy" id="1033252"/>
    <lineage>
        <taxon>Eukaryota</taxon>
        <taxon>Fungi</taxon>
        <taxon>Dikarya</taxon>
        <taxon>Basidiomycota</taxon>
        <taxon>Agaricomycotina</taxon>
        <taxon>Agaricomycetes</taxon>
        <taxon>Agaricomycetidae</taxon>
        <taxon>Agaricales</taxon>
        <taxon>Marasmiineae</taxon>
        <taxon>Mycenaceae</taxon>
        <taxon>Mycena</taxon>
    </lineage>
</organism>
<evidence type="ECO:0000256" key="1">
    <source>
        <dbReference type="SAM" id="MobiDB-lite"/>
    </source>
</evidence>
<evidence type="ECO:0000313" key="3">
    <source>
        <dbReference type="Proteomes" id="UP001215598"/>
    </source>
</evidence>
<dbReference type="Proteomes" id="UP001215598">
    <property type="component" value="Unassembled WGS sequence"/>
</dbReference>
<proteinExistence type="predicted"/>
<feature type="region of interest" description="Disordered" evidence="1">
    <location>
        <begin position="410"/>
        <end position="464"/>
    </location>
</feature>
<keyword evidence="3" id="KW-1185">Reference proteome</keyword>
<sequence length="750" mass="82174">MIVDPTTGEKKELIVYRYKTPKSSRARALALLLTPPASPFPSRPRNSLLPPPYPSISHLHLALAVLSARAGSGYLGRERSEGMQSFVVVVSGWRGCSRGRFATQPIHPPRRGPFYFGAPMPSAIRPTHHTSLPHVSLPNMSIYRGECGKGPNEHAGEILRRGVVLRHMRWGRPDSHVDGQQDRRRFHRTIHISSHLASTRPASGSSSSSCASAPALLTGATCRLSRGRAGWEWCEGIRWGRRGYRRAMGWGCRAGTCLDGIGARPLVMVQQGARGYRDGLPCGAAVCLRRDIYAAEDATPTYDHAAPRTCAFVDALSTSSQISDGIFRHAHPIERCSSSSDLALLCLFPDLAVLRWTCVVRRRPRWCKAQAWCPHPSTSSLLLEGHLHGGVPLPRRVDVDARACSGSLRGGDGGAKARVRSPHLHAQRKTTENECTSDTCPPVSGLPPSLSRGAAGMGSSEVEGPRTYSLATKFPNWEPGRAVLPDSDSMRCGYGYSGNGPYTASLAAVRRYLQPQFKMRSHKHDEHLRVRAPPALLPVYLRASTSPPARPPSRILFSTFSPTLTVMTATSRRGRGIACTSCVSMSVSQRAGIGWGGVCARERITIGEGYAVTLGIGQRTGRTETGGRRFLAWQKTRPLLEKFRSNIQPRETSMNLQPRIENLMRLKKLGETRLHAGKSCVRNLLANVIYAAVNRLAVGPFVNEMGPWEYHGIMIERVCLVFRSVTRLVSVYNQGKIITYPRLSGSGWTG</sequence>
<name>A0AAD7M8T5_9AGAR</name>